<dbReference type="InterPro" id="IPR052898">
    <property type="entry name" value="ACAD10-like"/>
</dbReference>
<dbReference type="SUPFAM" id="SSF56784">
    <property type="entry name" value="HAD-like"/>
    <property type="match status" value="1"/>
</dbReference>
<dbReference type="SFLD" id="SFLDG01129">
    <property type="entry name" value="C1.5:_HAD__Beta-PGM__Phosphata"/>
    <property type="match status" value="1"/>
</dbReference>
<evidence type="ECO:0000313" key="2">
    <source>
        <dbReference type="Proteomes" id="UP001244011"/>
    </source>
</evidence>
<sequence length="304" mass="33797">MLDEDHPVEYILDTVDTIMAAQRRPKVILFDIGGVCVVSPFQSILDYELSLGIPPGWVNYSISKTAPDGFWHRLETGKIPMDAAFFSGFNRDLHDPVRWEAFYQAQRDKNPDLPAAVPPVPRLDGEWMFFDMMAAARAPDPWMFPALQRLKASGEYIVAALSNTVIFPPDHEYSRKDFLDDPVRSLFDVFVSSAHVGLRKPDPKIYQLALELVDQFARSNSGTERGRAAAWGDGVRAEDVVFLDDIGENLKAASKVGFQTIKVPLGKAFEGVEQLERVTGLKLAGGHPKIPIKPMLKGSSQAKI</sequence>
<reference evidence="1" key="1">
    <citation type="submission" date="2023-06" db="EMBL/GenBank/DDBJ databases">
        <title>Genome-scale phylogeny and comparative genomics of the fungal order Sordariales.</title>
        <authorList>
            <consortium name="Lawrence Berkeley National Laboratory"/>
            <person name="Hensen N."/>
            <person name="Bonometti L."/>
            <person name="Westerberg I."/>
            <person name="Brannstrom I.O."/>
            <person name="Guillou S."/>
            <person name="Cros-Aarteil S."/>
            <person name="Calhoun S."/>
            <person name="Haridas S."/>
            <person name="Kuo A."/>
            <person name="Mondo S."/>
            <person name="Pangilinan J."/>
            <person name="Riley R."/>
            <person name="Labutti K."/>
            <person name="Andreopoulos B."/>
            <person name="Lipzen A."/>
            <person name="Chen C."/>
            <person name="Yanf M."/>
            <person name="Daum C."/>
            <person name="Ng V."/>
            <person name="Clum A."/>
            <person name="Steindorff A."/>
            <person name="Ohm R."/>
            <person name="Martin F."/>
            <person name="Silar P."/>
            <person name="Natvig D."/>
            <person name="Lalanne C."/>
            <person name="Gautier V."/>
            <person name="Ament-Velasquez S.L."/>
            <person name="Kruys A."/>
            <person name="Hutchinson M.I."/>
            <person name="Powell A.J."/>
            <person name="Barry K."/>
            <person name="Miller A.N."/>
            <person name="Grigoriev I.V."/>
            <person name="Debuchy R."/>
            <person name="Gladieux P."/>
            <person name="Thoren M.H."/>
            <person name="Johannesson H."/>
        </authorList>
    </citation>
    <scope>NUCLEOTIDE SEQUENCE</scope>
    <source>
        <strain evidence="1">8032-3</strain>
    </source>
</reference>
<dbReference type="CDD" id="cd02603">
    <property type="entry name" value="HAD_sEH-N_like"/>
    <property type="match status" value="1"/>
</dbReference>
<organism evidence="1 2">
    <name type="scientific">Phialemonium atrogriseum</name>
    <dbReference type="NCBI Taxonomy" id="1093897"/>
    <lineage>
        <taxon>Eukaryota</taxon>
        <taxon>Fungi</taxon>
        <taxon>Dikarya</taxon>
        <taxon>Ascomycota</taxon>
        <taxon>Pezizomycotina</taxon>
        <taxon>Sordariomycetes</taxon>
        <taxon>Sordariomycetidae</taxon>
        <taxon>Cephalothecales</taxon>
        <taxon>Cephalothecaceae</taxon>
        <taxon>Phialemonium</taxon>
    </lineage>
</organism>
<dbReference type="InterPro" id="IPR023214">
    <property type="entry name" value="HAD_sf"/>
</dbReference>
<dbReference type="InterPro" id="IPR036412">
    <property type="entry name" value="HAD-like_sf"/>
</dbReference>
<dbReference type="AlphaFoldDB" id="A0AAJ0C8U0"/>
<dbReference type="Gene3D" id="3.40.50.1000">
    <property type="entry name" value="HAD superfamily/HAD-like"/>
    <property type="match status" value="1"/>
</dbReference>
<evidence type="ECO:0000313" key="1">
    <source>
        <dbReference type="EMBL" id="KAK1771078.1"/>
    </source>
</evidence>
<dbReference type="InterPro" id="IPR023198">
    <property type="entry name" value="PGP-like_dom2"/>
</dbReference>
<dbReference type="RefSeq" id="XP_060287291.1">
    <property type="nucleotide sequence ID" value="XM_060422836.1"/>
</dbReference>
<dbReference type="PANTHER" id="PTHR47829:SF1">
    <property type="entry name" value="HAD FAMILY PHOSPHATASE"/>
    <property type="match status" value="1"/>
</dbReference>
<name>A0AAJ0C8U0_9PEZI</name>
<protein>
    <submittedName>
        <fullName evidence="1">Acyl-CoA dehydrogenase</fullName>
    </submittedName>
</protein>
<dbReference type="EMBL" id="MU838999">
    <property type="protein sequence ID" value="KAK1771078.1"/>
    <property type="molecule type" value="Genomic_DNA"/>
</dbReference>
<dbReference type="GeneID" id="85306023"/>
<keyword evidence="2" id="KW-1185">Reference proteome</keyword>
<accession>A0AAJ0C8U0</accession>
<dbReference type="Proteomes" id="UP001244011">
    <property type="component" value="Unassembled WGS sequence"/>
</dbReference>
<dbReference type="PANTHER" id="PTHR47829">
    <property type="entry name" value="HYDROLASE, PUTATIVE (AFU_ORTHOLOGUE AFUA_1G12880)-RELATED"/>
    <property type="match status" value="1"/>
</dbReference>
<comment type="caution">
    <text evidence="1">The sequence shown here is derived from an EMBL/GenBank/DDBJ whole genome shotgun (WGS) entry which is preliminary data.</text>
</comment>
<dbReference type="Gene3D" id="1.10.150.240">
    <property type="entry name" value="Putative phosphatase, domain 2"/>
    <property type="match status" value="1"/>
</dbReference>
<dbReference type="SFLD" id="SFLDS00003">
    <property type="entry name" value="Haloacid_Dehalogenase"/>
    <property type="match status" value="1"/>
</dbReference>
<proteinExistence type="predicted"/>
<gene>
    <name evidence="1" type="ORF">QBC33DRAFT_230379</name>
</gene>